<comment type="caution">
    <text evidence="1">The sequence shown here is derived from an EMBL/GenBank/DDBJ whole genome shotgun (WGS) entry which is preliminary data.</text>
</comment>
<proteinExistence type="predicted"/>
<dbReference type="EMBL" id="JAPCWZ010000006">
    <property type="protein sequence ID" value="KAK8859866.1"/>
    <property type="molecule type" value="Genomic_DNA"/>
</dbReference>
<name>A0ABR2IAA2_9PEZI</name>
<keyword evidence="2" id="KW-1185">Reference proteome</keyword>
<evidence type="ECO:0008006" key="3">
    <source>
        <dbReference type="Google" id="ProtNLM"/>
    </source>
</evidence>
<organism evidence="1 2">
    <name type="scientific">Apiospora arundinis</name>
    <dbReference type="NCBI Taxonomy" id="335852"/>
    <lineage>
        <taxon>Eukaryota</taxon>
        <taxon>Fungi</taxon>
        <taxon>Dikarya</taxon>
        <taxon>Ascomycota</taxon>
        <taxon>Pezizomycotina</taxon>
        <taxon>Sordariomycetes</taxon>
        <taxon>Xylariomycetidae</taxon>
        <taxon>Amphisphaeriales</taxon>
        <taxon>Apiosporaceae</taxon>
        <taxon>Apiospora</taxon>
    </lineage>
</organism>
<gene>
    <name evidence="1" type="ORF">PGQ11_010600</name>
</gene>
<dbReference type="Proteomes" id="UP001390339">
    <property type="component" value="Unassembled WGS sequence"/>
</dbReference>
<evidence type="ECO:0000313" key="2">
    <source>
        <dbReference type="Proteomes" id="UP001390339"/>
    </source>
</evidence>
<accession>A0ABR2IAA2</accession>
<evidence type="ECO:0000313" key="1">
    <source>
        <dbReference type="EMBL" id="KAK8859866.1"/>
    </source>
</evidence>
<reference evidence="1 2" key="1">
    <citation type="journal article" date="2024" name="IMA Fungus">
        <title>Apiospora arundinis, a panoply of carbohydrate-active enzymes and secondary metabolites.</title>
        <authorList>
            <person name="Sorensen T."/>
            <person name="Petersen C."/>
            <person name="Muurmann A.T."/>
            <person name="Christiansen J.V."/>
            <person name="Brundto M.L."/>
            <person name="Overgaard C.K."/>
            <person name="Boysen A.T."/>
            <person name="Wollenberg R.D."/>
            <person name="Larsen T.O."/>
            <person name="Sorensen J.L."/>
            <person name="Nielsen K.L."/>
            <person name="Sondergaard T.E."/>
        </authorList>
    </citation>
    <scope>NUCLEOTIDE SEQUENCE [LARGE SCALE GENOMIC DNA]</scope>
    <source>
        <strain evidence="1 2">AAU 773</strain>
    </source>
</reference>
<sequence>MAHITTLPTEILLEIDNYLNYPLSIDGIALVSTCKSLWTRIGGNILYHRGAIKDRNRAREAEAGEIARMTAELMDIEEGEIVETEDVAVVEGEGPNLIVLKEHEPNTDNPDGWPTFDQVTRTFLNRAIRRCGDLGKLELIVDMYVEILPEAFRGAWHGLGEMTPIHTAIRARRLEVVHMLFAKGLAPECNDTVLGRPLMVWGPSEGEGYYWGNPQEGLQQAVRFDSTLFNVALQARAEDICLYLLKSFYQIRFDRRTSNIDLNMVALYLGYAEEYEMYFLLDGILDYVKNRLEVPLGYERVLRYLLLLVSNDGWHDLPIERFPVGYFVGDRESPLFGAEVNRSAFPNRSHILDRLLARGAGDAEMVFSEEEDPSETLNGPLTILVQQGYPWSATHILRHQIAEEKVDGGDIMEALMTREAVTYESLDFLRFVWAHGRRSLHQGELSEEESTRAVERCWSVCLGHATLPEAEPEAPDSAYSLLKAVVRPNLFHLCCAIMSYGPDIVDDLILNHGLCAHRELATDNGAVGLWYDEELFGETDFSFARTAFDVAVATWDWGMAGGSSRFIGAMTTLCRLVYHCGAPKSWSKKTVRKLIEMWRYYAIKDNYVYDEHSDEWRPREGLEEAAREVLLIDWREASDEEIVESALPVFFWEIRDAFQCGRDYVDVEKTDASLSNDEV</sequence>
<protein>
    <recommendedName>
        <fullName evidence="3">F-box domain-containing protein</fullName>
    </recommendedName>
</protein>